<evidence type="ECO:0000313" key="11">
    <source>
        <dbReference type="EMBL" id="KAL0639263.1"/>
    </source>
</evidence>
<dbReference type="Pfam" id="PF09748">
    <property type="entry name" value="Med10"/>
    <property type="match status" value="1"/>
</dbReference>
<reference evidence="11 12" key="1">
    <citation type="submission" date="2024-02" db="EMBL/GenBank/DDBJ databases">
        <title>Discinaceae phylogenomics.</title>
        <authorList>
            <person name="Dirks A.C."/>
            <person name="James T.Y."/>
        </authorList>
    </citation>
    <scope>NUCLEOTIDE SEQUENCE [LARGE SCALE GENOMIC DNA]</scope>
    <source>
        <strain evidence="11 12">ACD0624</strain>
    </source>
</reference>
<dbReference type="InterPro" id="IPR019145">
    <property type="entry name" value="Mediator_Med10"/>
</dbReference>
<accession>A0ABR3GTW2</accession>
<comment type="similarity">
    <text evidence="2 9">Belongs to the Mediator complex subunit 10 family.</text>
</comment>
<dbReference type="PANTHER" id="PTHR13345">
    <property type="entry name" value="MEDIATOR OF RNA POLYMERASE II TRANSCRIPTION SUBUNIT 10"/>
    <property type="match status" value="1"/>
</dbReference>
<evidence type="ECO:0000256" key="7">
    <source>
        <dbReference type="ARBA" id="ARBA00023242"/>
    </source>
</evidence>
<organism evidence="11 12">
    <name type="scientific">Discina gigas</name>
    <dbReference type="NCBI Taxonomy" id="1032678"/>
    <lineage>
        <taxon>Eukaryota</taxon>
        <taxon>Fungi</taxon>
        <taxon>Dikarya</taxon>
        <taxon>Ascomycota</taxon>
        <taxon>Pezizomycotina</taxon>
        <taxon>Pezizomycetes</taxon>
        <taxon>Pezizales</taxon>
        <taxon>Discinaceae</taxon>
        <taxon>Discina</taxon>
    </lineage>
</organism>
<evidence type="ECO:0000256" key="10">
    <source>
        <dbReference type="SAM" id="MobiDB-lite"/>
    </source>
</evidence>
<feature type="compositionally biased region" description="Gly residues" evidence="10">
    <location>
        <begin position="151"/>
        <end position="161"/>
    </location>
</feature>
<keyword evidence="7 9" id="KW-0539">Nucleus</keyword>
<dbReference type="EMBL" id="JBBBZM010000013">
    <property type="protein sequence ID" value="KAL0639263.1"/>
    <property type="molecule type" value="Genomic_DNA"/>
</dbReference>
<sequence>MAPSSPNDSLKNVDGHLRAVIEILYEISVGVYGYQGPESAEVLANQINKLSQEYQDLDSSAQKLPAEVAVPREVIQYIEDGRNPDIYTREFVEIVIKQNQFMKGKMEAYRDFRDVLAEQIKISFPELKDKVEEVIDSTGGHRKTPQLGAERTGGGQNSGAA</sequence>
<dbReference type="PANTHER" id="PTHR13345:SF13">
    <property type="entry name" value="MEDIATOR OF RNA POLYMERASE II TRANSCRIPTION SUBUNIT 10"/>
    <property type="match status" value="1"/>
</dbReference>
<keyword evidence="4 9" id="KW-0805">Transcription regulation</keyword>
<comment type="caution">
    <text evidence="11">The sequence shown here is derived from an EMBL/GenBank/DDBJ whole genome shotgun (WGS) entry which is preliminary data.</text>
</comment>
<comment type="subunit">
    <text evidence="9">Component of the Mediator complex.</text>
</comment>
<protein>
    <recommendedName>
        <fullName evidence="3 9">Mediator of RNA polymerase II transcription subunit 10</fullName>
    </recommendedName>
    <alternativeName>
        <fullName evidence="8 9">Mediator complex subunit 10</fullName>
    </alternativeName>
</protein>
<evidence type="ECO:0000256" key="6">
    <source>
        <dbReference type="ARBA" id="ARBA00023163"/>
    </source>
</evidence>
<evidence type="ECO:0000256" key="9">
    <source>
        <dbReference type="RuleBase" id="RU364146"/>
    </source>
</evidence>
<evidence type="ECO:0000256" key="3">
    <source>
        <dbReference type="ARBA" id="ARBA00019617"/>
    </source>
</evidence>
<comment type="subcellular location">
    <subcellularLocation>
        <location evidence="1 9">Nucleus</location>
    </subcellularLocation>
</comment>
<evidence type="ECO:0000256" key="4">
    <source>
        <dbReference type="ARBA" id="ARBA00023015"/>
    </source>
</evidence>
<feature type="region of interest" description="Disordered" evidence="10">
    <location>
        <begin position="133"/>
        <end position="161"/>
    </location>
</feature>
<proteinExistence type="inferred from homology"/>
<dbReference type="Proteomes" id="UP001447188">
    <property type="component" value="Unassembled WGS sequence"/>
</dbReference>
<evidence type="ECO:0000256" key="2">
    <source>
        <dbReference type="ARBA" id="ARBA00005389"/>
    </source>
</evidence>
<evidence type="ECO:0000313" key="12">
    <source>
        <dbReference type="Proteomes" id="UP001447188"/>
    </source>
</evidence>
<evidence type="ECO:0000256" key="5">
    <source>
        <dbReference type="ARBA" id="ARBA00023159"/>
    </source>
</evidence>
<comment type="function">
    <text evidence="9">Component of the Mediator complex, a coactivator involved in the regulated transcription of nearly all RNA polymerase II-dependent genes. Mediator functions as a bridge to convey information from gene-specific regulatory proteins to the basal RNA polymerase II transcription machinery. Mediator is recruited to promoters by direct interactions with regulatory proteins and serves as a scaffold for the assembly of a functional preinitiation complex with RNA polymerase II and the general transcription factors.</text>
</comment>
<keyword evidence="6 9" id="KW-0804">Transcription</keyword>
<evidence type="ECO:0000256" key="8">
    <source>
        <dbReference type="ARBA" id="ARBA00032004"/>
    </source>
</evidence>
<keyword evidence="12" id="KW-1185">Reference proteome</keyword>
<evidence type="ECO:0000256" key="1">
    <source>
        <dbReference type="ARBA" id="ARBA00004123"/>
    </source>
</evidence>
<keyword evidence="5 9" id="KW-0010">Activator</keyword>
<name>A0ABR3GTW2_9PEZI</name>
<gene>
    <name evidence="11" type="primary">NUT2</name>
    <name evidence="9" type="synonym">MED10</name>
    <name evidence="11" type="ORF">Q9L58_001724</name>
</gene>